<gene>
    <name evidence="1" type="ORF">KIN20_019022</name>
</gene>
<dbReference type="Proteomes" id="UP001196413">
    <property type="component" value="Unassembled WGS sequence"/>
</dbReference>
<keyword evidence="2" id="KW-1185">Reference proteome</keyword>
<dbReference type="AlphaFoldDB" id="A0AAD5N4X7"/>
<evidence type="ECO:0000313" key="2">
    <source>
        <dbReference type="Proteomes" id="UP001196413"/>
    </source>
</evidence>
<dbReference type="EMBL" id="JAHQIW010003777">
    <property type="protein sequence ID" value="KAJ1360124.1"/>
    <property type="molecule type" value="Genomic_DNA"/>
</dbReference>
<evidence type="ECO:0000313" key="1">
    <source>
        <dbReference type="EMBL" id="KAJ1360124.1"/>
    </source>
</evidence>
<proteinExistence type="predicted"/>
<accession>A0AAD5N4X7</accession>
<reference evidence="1" key="1">
    <citation type="submission" date="2021-06" db="EMBL/GenBank/DDBJ databases">
        <title>Parelaphostrongylus tenuis whole genome reference sequence.</title>
        <authorList>
            <person name="Garwood T.J."/>
            <person name="Larsen P.A."/>
            <person name="Fountain-Jones N.M."/>
            <person name="Garbe J.R."/>
            <person name="Macchietto M.G."/>
            <person name="Kania S.A."/>
            <person name="Gerhold R.W."/>
            <person name="Richards J.E."/>
            <person name="Wolf T.M."/>
        </authorList>
    </citation>
    <scope>NUCLEOTIDE SEQUENCE</scope>
    <source>
        <strain evidence="1">MNPRO001-30</strain>
        <tissue evidence="1">Meninges</tissue>
    </source>
</reference>
<comment type="caution">
    <text evidence="1">The sequence shown here is derived from an EMBL/GenBank/DDBJ whole genome shotgun (WGS) entry which is preliminary data.</text>
</comment>
<sequence length="132" mass="15477">MQRNSERLMRKMAKKLVRVDSEKDDELGNELAYDTFDVEYKGDGRVYFNREATFSITNLSLLLSRFELFRRGDKIGFGMKTLNLPLARKGHYQQLSPRAVLGKHSSEEGYRRKRRELGGLRFRLQSADEKEI</sequence>
<organism evidence="1 2">
    <name type="scientific">Parelaphostrongylus tenuis</name>
    <name type="common">Meningeal worm</name>
    <dbReference type="NCBI Taxonomy" id="148309"/>
    <lineage>
        <taxon>Eukaryota</taxon>
        <taxon>Metazoa</taxon>
        <taxon>Ecdysozoa</taxon>
        <taxon>Nematoda</taxon>
        <taxon>Chromadorea</taxon>
        <taxon>Rhabditida</taxon>
        <taxon>Rhabditina</taxon>
        <taxon>Rhabditomorpha</taxon>
        <taxon>Strongyloidea</taxon>
        <taxon>Metastrongylidae</taxon>
        <taxon>Parelaphostrongylus</taxon>
    </lineage>
</organism>
<name>A0AAD5N4X7_PARTN</name>
<protein>
    <submittedName>
        <fullName evidence="1">Uncharacterized protein</fullName>
    </submittedName>
</protein>